<dbReference type="PANTHER" id="PTHR21600">
    <property type="entry name" value="MITOCHONDRIAL RNA PSEUDOURIDINE SYNTHASE"/>
    <property type="match status" value="1"/>
</dbReference>
<feature type="domain" description="Pseudouridine synthase RsuA/RluA-like" evidence="1">
    <location>
        <begin position="2"/>
        <end position="91"/>
    </location>
</feature>
<dbReference type="GO" id="GO:0003723">
    <property type="term" value="F:RNA binding"/>
    <property type="evidence" value="ECO:0007669"/>
    <property type="project" value="InterPro"/>
</dbReference>
<reference evidence="2" key="1">
    <citation type="submission" date="2019-08" db="EMBL/GenBank/DDBJ databases">
        <authorList>
            <person name="Kucharzyk K."/>
            <person name="Murdoch R.W."/>
            <person name="Higgins S."/>
            <person name="Loffler F."/>
        </authorList>
    </citation>
    <scope>NUCLEOTIDE SEQUENCE</scope>
</reference>
<name>A0A645DEX9_9ZZZZ</name>
<dbReference type="AlphaFoldDB" id="A0A645DEX9"/>
<sequence>MHKTYEAVVQGRPDQPDADWHEIDAPILLDWDRRPIHIIDAKGKPSQTQWKLLESPSLPLPSECPAGMTTSRLSLRPITGRTHQLRVHLLHMGWPILGDALYAPDAARNAAPRLLLHASELRFPHPVTRIELLIKSAVPF</sequence>
<dbReference type="InterPro" id="IPR006145">
    <property type="entry name" value="PsdUridine_synth_RsuA/RluA"/>
</dbReference>
<comment type="caution">
    <text evidence="2">The sequence shown here is derived from an EMBL/GenBank/DDBJ whole genome shotgun (WGS) entry which is preliminary data.</text>
</comment>
<evidence type="ECO:0000313" key="2">
    <source>
        <dbReference type="EMBL" id="MPM88040.1"/>
    </source>
</evidence>
<dbReference type="GO" id="GO:0000455">
    <property type="term" value="P:enzyme-directed rRNA pseudouridine synthesis"/>
    <property type="evidence" value="ECO:0007669"/>
    <property type="project" value="TreeGrafter"/>
</dbReference>
<keyword evidence="2" id="KW-0413">Isomerase</keyword>
<dbReference type="EMBL" id="VSSQ01035736">
    <property type="protein sequence ID" value="MPM88040.1"/>
    <property type="molecule type" value="Genomic_DNA"/>
</dbReference>
<dbReference type="PANTHER" id="PTHR21600:SF89">
    <property type="entry name" value="RIBOSOMAL LARGE SUBUNIT PSEUDOURIDINE SYNTHASE A"/>
    <property type="match status" value="1"/>
</dbReference>
<organism evidence="2">
    <name type="scientific">bioreactor metagenome</name>
    <dbReference type="NCBI Taxonomy" id="1076179"/>
    <lineage>
        <taxon>unclassified sequences</taxon>
        <taxon>metagenomes</taxon>
        <taxon>ecological metagenomes</taxon>
    </lineage>
</organism>
<protein>
    <submittedName>
        <fullName evidence="2">Ribosomal large subunit pseudouridine synthase A</fullName>
        <ecNumber evidence="2">5.4.99.28</ecNumber>
    </submittedName>
</protein>
<gene>
    <name evidence="2" type="primary">rluA_4</name>
    <name evidence="2" type="ORF">SDC9_135141</name>
</gene>
<dbReference type="SUPFAM" id="SSF55120">
    <property type="entry name" value="Pseudouridine synthase"/>
    <property type="match status" value="1"/>
</dbReference>
<proteinExistence type="predicted"/>
<evidence type="ECO:0000259" key="1">
    <source>
        <dbReference type="Pfam" id="PF00849"/>
    </source>
</evidence>
<dbReference type="InterPro" id="IPR050188">
    <property type="entry name" value="RluA_PseudoU_synthase"/>
</dbReference>
<dbReference type="Gene3D" id="3.30.2350.10">
    <property type="entry name" value="Pseudouridine synthase"/>
    <property type="match status" value="1"/>
</dbReference>
<accession>A0A645DEX9</accession>
<dbReference type="CDD" id="cd02869">
    <property type="entry name" value="PseudoU_synth_RluA_like"/>
    <property type="match status" value="1"/>
</dbReference>
<dbReference type="EC" id="5.4.99.28" evidence="2"/>
<dbReference type="InterPro" id="IPR020103">
    <property type="entry name" value="PsdUridine_synth_cat_dom_sf"/>
</dbReference>
<dbReference type="Pfam" id="PF00849">
    <property type="entry name" value="PseudoU_synth_2"/>
    <property type="match status" value="1"/>
</dbReference>
<dbReference type="GO" id="GO:0160151">
    <property type="term" value="F:tRNA pseudouridine(32) synthase activity"/>
    <property type="evidence" value="ECO:0007669"/>
    <property type="project" value="UniProtKB-EC"/>
</dbReference>